<feature type="compositionally biased region" description="Basic and acidic residues" evidence="3">
    <location>
        <begin position="128"/>
        <end position="150"/>
    </location>
</feature>
<dbReference type="PANTHER" id="PTHR46093">
    <property type="entry name" value="ACYL-COA-BINDING DOMAIN-CONTAINING PROTEIN 5"/>
    <property type="match status" value="1"/>
</dbReference>
<accession>A0A210PMD3</accession>
<keyword evidence="5" id="KW-1185">Reference proteome</keyword>
<dbReference type="OrthoDB" id="10250130at2759"/>
<name>A0A210PMD3_MIZYE</name>
<protein>
    <submittedName>
        <fullName evidence="4">Acyl-CoA-binding domain-containing protein 4</fullName>
    </submittedName>
</protein>
<dbReference type="SUPFAM" id="SSF117281">
    <property type="entry name" value="Kelch motif"/>
    <property type="match status" value="1"/>
</dbReference>
<comment type="caution">
    <text evidence="4">The sequence shown here is derived from an EMBL/GenBank/DDBJ whole genome shotgun (WGS) entry which is preliminary data.</text>
</comment>
<organism evidence="4 5">
    <name type="scientific">Mizuhopecten yessoensis</name>
    <name type="common">Japanese scallop</name>
    <name type="synonym">Patinopecten yessoensis</name>
    <dbReference type="NCBI Taxonomy" id="6573"/>
    <lineage>
        <taxon>Eukaryota</taxon>
        <taxon>Metazoa</taxon>
        <taxon>Spiralia</taxon>
        <taxon>Lophotrochozoa</taxon>
        <taxon>Mollusca</taxon>
        <taxon>Bivalvia</taxon>
        <taxon>Autobranchia</taxon>
        <taxon>Pteriomorphia</taxon>
        <taxon>Pectinida</taxon>
        <taxon>Pectinoidea</taxon>
        <taxon>Pectinidae</taxon>
        <taxon>Mizuhopecten</taxon>
    </lineage>
</organism>
<proteinExistence type="predicted"/>
<dbReference type="Pfam" id="PF13415">
    <property type="entry name" value="Beta-prop_FBX42"/>
    <property type="match status" value="1"/>
</dbReference>
<feature type="region of interest" description="Disordered" evidence="3">
    <location>
        <begin position="125"/>
        <end position="223"/>
    </location>
</feature>
<evidence type="ECO:0000313" key="4">
    <source>
        <dbReference type="EMBL" id="OWF37596.1"/>
    </source>
</evidence>
<dbReference type="Gene3D" id="2.120.10.80">
    <property type="entry name" value="Kelch-type beta propeller"/>
    <property type="match status" value="2"/>
</dbReference>
<dbReference type="EMBL" id="NEDP02005586">
    <property type="protein sequence ID" value="OWF37596.1"/>
    <property type="molecule type" value="Genomic_DNA"/>
</dbReference>
<keyword evidence="1" id="KW-0880">Kelch repeat</keyword>
<evidence type="ECO:0000256" key="3">
    <source>
        <dbReference type="SAM" id="MobiDB-lite"/>
    </source>
</evidence>
<dbReference type="PANTHER" id="PTHR46093:SF19">
    <property type="entry name" value="RAB9 EFFECTOR PROTEIN WITH KELCH MOTIFS-LIKE"/>
    <property type="match status" value="1"/>
</dbReference>
<reference evidence="4 5" key="1">
    <citation type="journal article" date="2017" name="Nat. Ecol. Evol.">
        <title>Scallop genome provides insights into evolution of bilaterian karyotype and development.</title>
        <authorList>
            <person name="Wang S."/>
            <person name="Zhang J."/>
            <person name="Jiao W."/>
            <person name="Li J."/>
            <person name="Xun X."/>
            <person name="Sun Y."/>
            <person name="Guo X."/>
            <person name="Huan P."/>
            <person name="Dong B."/>
            <person name="Zhang L."/>
            <person name="Hu X."/>
            <person name="Sun X."/>
            <person name="Wang J."/>
            <person name="Zhao C."/>
            <person name="Wang Y."/>
            <person name="Wang D."/>
            <person name="Huang X."/>
            <person name="Wang R."/>
            <person name="Lv J."/>
            <person name="Li Y."/>
            <person name="Zhang Z."/>
            <person name="Liu B."/>
            <person name="Lu W."/>
            <person name="Hui Y."/>
            <person name="Liang J."/>
            <person name="Zhou Z."/>
            <person name="Hou R."/>
            <person name="Li X."/>
            <person name="Liu Y."/>
            <person name="Li H."/>
            <person name="Ning X."/>
            <person name="Lin Y."/>
            <person name="Zhao L."/>
            <person name="Xing Q."/>
            <person name="Dou J."/>
            <person name="Li Y."/>
            <person name="Mao J."/>
            <person name="Guo H."/>
            <person name="Dou H."/>
            <person name="Li T."/>
            <person name="Mu C."/>
            <person name="Jiang W."/>
            <person name="Fu Q."/>
            <person name="Fu X."/>
            <person name="Miao Y."/>
            <person name="Liu J."/>
            <person name="Yu Q."/>
            <person name="Li R."/>
            <person name="Liao H."/>
            <person name="Li X."/>
            <person name="Kong Y."/>
            <person name="Jiang Z."/>
            <person name="Chourrout D."/>
            <person name="Li R."/>
            <person name="Bao Z."/>
        </authorList>
    </citation>
    <scope>NUCLEOTIDE SEQUENCE [LARGE SCALE GENOMIC DNA]</scope>
    <source>
        <strain evidence="4 5">PY_sf001</strain>
    </source>
</reference>
<evidence type="ECO:0000256" key="1">
    <source>
        <dbReference type="ARBA" id="ARBA00022441"/>
    </source>
</evidence>
<dbReference type="InterPro" id="IPR015915">
    <property type="entry name" value="Kelch-typ_b-propeller"/>
</dbReference>
<gene>
    <name evidence="4" type="ORF">KP79_PYT10405</name>
</gene>
<feature type="compositionally biased region" description="Basic and acidic residues" evidence="3">
    <location>
        <begin position="186"/>
        <end position="220"/>
    </location>
</feature>
<dbReference type="AlphaFoldDB" id="A0A210PMD3"/>
<sequence length="582" mass="64845">MADLKIYSINSTREPPSELKASDGGFYQYCSVPLPDQMVIFCLGKFPEGDGHVSIEATFLYKDDILTLGTLSQKQRALCWERGSSAVPASMVSTTENGMAKLVLEIHGVTKSSSDEDMNVEPVLKAGKKSDQEKSEKTPQVVEKKTEPNKPTKQKRRSSIGKGEKTPTGPSSKKQRKNTRVRGLKLKLENESSSEEKSDKENFSMEEAKLSKSAQSEKKIVHSQPPNLTKVTLSVCKDVTSRAGPNPSSRWGHSLCMIPDKKMAVLVGGQGERQQLSKDSVWTLDPVTRKWRCPELKSETQKPEYRMGHTATYDPMVKCIYVYGGSKNLKWFHDVHMLDIDEWKWQLLKVSGKAPTRAYHSATLYRNELWIFGGVYPRPDPQPDGCSNDVHIFSPVMESWYTPIIKGDKPIARSGHSATLMKDQLVVFGGWDAPYVYNDLHILDLSMVEWSQPKVSGTPPNPRSWHASSALSGNRILIHGGYDGNVALDDTHVFCLDSLTWMRIRLDPKPIARAGHQAVCLPYSHDNDDQDEVLVFGGGDNDGAFYRDLISVNVAFNPELEIISKENDAPPVLSCIDGNVTC</sequence>
<evidence type="ECO:0000313" key="5">
    <source>
        <dbReference type="Proteomes" id="UP000242188"/>
    </source>
</evidence>
<evidence type="ECO:0000256" key="2">
    <source>
        <dbReference type="ARBA" id="ARBA00022737"/>
    </source>
</evidence>
<keyword evidence="2" id="KW-0677">Repeat</keyword>
<dbReference type="Proteomes" id="UP000242188">
    <property type="component" value="Unassembled WGS sequence"/>
</dbReference>
<feature type="compositionally biased region" description="Basic residues" evidence="3">
    <location>
        <begin position="173"/>
        <end position="185"/>
    </location>
</feature>